<protein>
    <submittedName>
        <fullName evidence="1">Uncharacterized protein</fullName>
    </submittedName>
</protein>
<proteinExistence type="predicted"/>
<evidence type="ECO:0000313" key="2">
    <source>
        <dbReference type="Proteomes" id="UP000821866"/>
    </source>
</evidence>
<organism evidence="1 2">
    <name type="scientific">Rhipicephalus microplus</name>
    <name type="common">Cattle tick</name>
    <name type="synonym">Boophilus microplus</name>
    <dbReference type="NCBI Taxonomy" id="6941"/>
    <lineage>
        <taxon>Eukaryota</taxon>
        <taxon>Metazoa</taxon>
        <taxon>Ecdysozoa</taxon>
        <taxon>Arthropoda</taxon>
        <taxon>Chelicerata</taxon>
        <taxon>Arachnida</taxon>
        <taxon>Acari</taxon>
        <taxon>Parasitiformes</taxon>
        <taxon>Ixodida</taxon>
        <taxon>Ixodoidea</taxon>
        <taxon>Ixodidae</taxon>
        <taxon>Rhipicephalinae</taxon>
        <taxon>Rhipicephalus</taxon>
        <taxon>Boophilus</taxon>
    </lineage>
</organism>
<dbReference type="AlphaFoldDB" id="A0A9J6EXJ3"/>
<name>A0A9J6EXJ3_RHIMP</name>
<accession>A0A9J6EXJ3</accession>
<evidence type="ECO:0000313" key="1">
    <source>
        <dbReference type="EMBL" id="KAH8038940.1"/>
    </source>
</evidence>
<reference evidence="1" key="1">
    <citation type="journal article" date="2020" name="Cell">
        <title>Large-Scale Comparative Analyses of Tick Genomes Elucidate Their Genetic Diversity and Vector Capacities.</title>
        <authorList>
            <consortium name="Tick Genome and Microbiome Consortium (TIGMIC)"/>
            <person name="Jia N."/>
            <person name="Wang J."/>
            <person name="Shi W."/>
            <person name="Du L."/>
            <person name="Sun Y."/>
            <person name="Zhan W."/>
            <person name="Jiang J.F."/>
            <person name="Wang Q."/>
            <person name="Zhang B."/>
            <person name="Ji P."/>
            <person name="Bell-Sakyi L."/>
            <person name="Cui X.M."/>
            <person name="Yuan T.T."/>
            <person name="Jiang B.G."/>
            <person name="Yang W.F."/>
            <person name="Lam T.T."/>
            <person name="Chang Q.C."/>
            <person name="Ding S.J."/>
            <person name="Wang X.J."/>
            <person name="Zhu J.G."/>
            <person name="Ruan X.D."/>
            <person name="Zhao L."/>
            <person name="Wei J.T."/>
            <person name="Ye R.Z."/>
            <person name="Que T.C."/>
            <person name="Du C.H."/>
            <person name="Zhou Y.H."/>
            <person name="Cheng J.X."/>
            <person name="Dai P.F."/>
            <person name="Guo W.B."/>
            <person name="Han X.H."/>
            <person name="Huang E.J."/>
            <person name="Li L.F."/>
            <person name="Wei W."/>
            <person name="Gao Y.C."/>
            <person name="Liu J.Z."/>
            <person name="Shao H.Z."/>
            <person name="Wang X."/>
            <person name="Wang C.C."/>
            <person name="Yang T.C."/>
            <person name="Huo Q.B."/>
            <person name="Li W."/>
            <person name="Chen H.Y."/>
            <person name="Chen S.E."/>
            <person name="Zhou L.G."/>
            <person name="Ni X.B."/>
            <person name="Tian J.H."/>
            <person name="Sheng Y."/>
            <person name="Liu T."/>
            <person name="Pan Y.S."/>
            <person name="Xia L.Y."/>
            <person name="Li J."/>
            <person name="Zhao F."/>
            <person name="Cao W.C."/>
        </authorList>
    </citation>
    <scope>NUCLEOTIDE SEQUENCE</scope>
    <source>
        <strain evidence="1">Rmic-2018</strain>
    </source>
</reference>
<sequence>MYVRLRLLVSEKILAHTRSETVKSKEGQMTPTLQTEEEKLCLVGARCLHENHPDVIARQARLLQRLQVDRIGGSAIRVQVERENHHPSHRRKRQQRRWWVGHVGRWRRIVGRPTTRIPFVHCDDGQLAQPQCLPCLSAAAAAGAPAARYGHHDFNGGQPWPRETVAAAIRAKTAD</sequence>
<reference evidence="1" key="2">
    <citation type="submission" date="2021-09" db="EMBL/GenBank/DDBJ databases">
        <authorList>
            <person name="Jia N."/>
            <person name="Wang J."/>
            <person name="Shi W."/>
            <person name="Du L."/>
            <person name="Sun Y."/>
            <person name="Zhan W."/>
            <person name="Jiang J."/>
            <person name="Wang Q."/>
            <person name="Zhang B."/>
            <person name="Ji P."/>
            <person name="Sakyi L.B."/>
            <person name="Cui X."/>
            <person name="Yuan T."/>
            <person name="Jiang B."/>
            <person name="Yang W."/>
            <person name="Lam T.T.-Y."/>
            <person name="Chang Q."/>
            <person name="Ding S."/>
            <person name="Wang X."/>
            <person name="Zhu J."/>
            <person name="Ruan X."/>
            <person name="Zhao L."/>
            <person name="Wei J."/>
            <person name="Que T."/>
            <person name="Du C."/>
            <person name="Cheng J."/>
            <person name="Dai P."/>
            <person name="Han X."/>
            <person name="Huang E."/>
            <person name="Gao Y."/>
            <person name="Liu J."/>
            <person name="Shao H."/>
            <person name="Ye R."/>
            <person name="Li L."/>
            <person name="Wei W."/>
            <person name="Wang X."/>
            <person name="Wang C."/>
            <person name="Huo Q."/>
            <person name="Li W."/>
            <person name="Guo W."/>
            <person name="Chen H."/>
            <person name="Chen S."/>
            <person name="Zhou L."/>
            <person name="Zhou L."/>
            <person name="Ni X."/>
            <person name="Tian J."/>
            <person name="Zhou Y."/>
            <person name="Sheng Y."/>
            <person name="Liu T."/>
            <person name="Pan Y."/>
            <person name="Xia L."/>
            <person name="Li J."/>
            <person name="Zhao F."/>
            <person name="Cao W."/>
        </authorList>
    </citation>
    <scope>NUCLEOTIDE SEQUENCE</scope>
    <source>
        <strain evidence="1">Rmic-2018</strain>
        <tissue evidence="1">Larvae</tissue>
    </source>
</reference>
<comment type="caution">
    <text evidence="1">The sequence shown here is derived from an EMBL/GenBank/DDBJ whole genome shotgun (WGS) entry which is preliminary data.</text>
</comment>
<dbReference type="EMBL" id="JABSTU010000001">
    <property type="protein sequence ID" value="KAH8038940.1"/>
    <property type="molecule type" value="Genomic_DNA"/>
</dbReference>
<keyword evidence="2" id="KW-1185">Reference proteome</keyword>
<gene>
    <name evidence="1" type="ORF">HPB51_004052</name>
</gene>
<dbReference type="Proteomes" id="UP000821866">
    <property type="component" value="Chromosome 1"/>
</dbReference>